<organism evidence="3">
    <name type="scientific">Alexandrium catenella</name>
    <name type="common">Red tide dinoflagellate</name>
    <name type="synonym">Gonyaulax catenella</name>
    <dbReference type="NCBI Taxonomy" id="2925"/>
    <lineage>
        <taxon>Eukaryota</taxon>
        <taxon>Sar</taxon>
        <taxon>Alveolata</taxon>
        <taxon>Dinophyceae</taxon>
        <taxon>Gonyaulacales</taxon>
        <taxon>Pyrocystaceae</taxon>
        <taxon>Alexandrium</taxon>
    </lineage>
</organism>
<proteinExistence type="predicted"/>
<dbReference type="EMBL" id="HBGE01117123">
    <property type="protein sequence ID" value="CAD9193042.1"/>
    <property type="molecule type" value="Transcribed_RNA"/>
</dbReference>
<dbReference type="AlphaFoldDB" id="A0A7S1WX00"/>
<feature type="compositionally biased region" description="Low complexity" evidence="1">
    <location>
        <begin position="233"/>
        <end position="247"/>
    </location>
</feature>
<dbReference type="Pfam" id="PF01417">
    <property type="entry name" value="ENTH"/>
    <property type="match status" value="1"/>
</dbReference>
<reference evidence="3" key="1">
    <citation type="submission" date="2021-01" db="EMBL/GenBank/DDBJ databases">
        <authorList>
            <person name="Corre E."/>
            <person name="Pelletier E."/>
            <person name="Niang G."/>
            <person name="Scheremetjew M."/>
            <person name="Finn R."/>
            <person name="Kale V."/>
            <person name="Holt S."/>
            <person name="Cochrane G."/>
            <person name="Meng A."/>
            <person name="Brown T."/>
            <person name="Cohen L."/>
        </authorList>
    </citation>
    <scope>NUCLEOTIDE SEQUENCE</scope>
    <source>
        <strain evidence="3">OF101</strain>
    </source>
</reference>
<dbReference type="SUPFAM" id="SSF48464">
    <property type="entry name" value="ENTH/VHS domain"/>
    <property type="match status" value="1"/>
</dbReference>
<name>A0A7S1WX00_ALECA</name>
<gene>
    <name evidence="3" type="ORF">ACAT0790_LOCUS69819</name>
</gene>
<sequence>MAVSALMARVRGQFTPGPQGLVSELRRITDSGLIDIPEELFPRVLEASHNVEDRRVIMQHLRECLAEPAGKQWTRIYGGLVLAENLVQHGSAELITETAEGRHFDLVQRLSFLEVLVVTHTRRLKDLDGEHFGSNDRSAQNLIRKKASALRADVVPKLQADPAEVLNSDALGDLSRGFEDIKDTLSTCSPKTCSTNATLTSLSSDMPMPVQLEKPIGRMIVNGIVTVGHSDDTTSGSSDEGEGTAAARRNRQRSLRRPSDRRRPAPGSEVAKEIAPAPVSPAPAACVDLLGL</sequence>
<accession>A0A7S1WX00</accession>
<dbReference type="Gene3D" id="1.25.40.90">
    <property type="match status" value="1"/>
</dbReference>
<dbReference type="InterPro" id="IPR013809">
    <property type="entry name" value="ENTH"/>
</dbReference>
<dbReference type="InterPro" id="IPR008942">
    <property type="entry name" value="ENTH_VHS"/>
</dbReference>
<evidence type="ECO:0000256" key="1">
    <source>
        <dbReference type="SAM" id="MobiDB-lite"/>
    </source>
</evidence>
<evidence type="ECO:0000259" key="2">
    <source>
        <dbReference type="Pfam" id="PF01417"/>
    </source>
</evidence>
<evidence type="ECO:0000313" key="3">
    <source>
        <dbReference type="EMBL" id="CAD9193042.1"/>
    </source>
</evidence>
<feature type="region of interest" description="Disordered" evidence="1">
    <location>
        <begin position="227"/>
        <end position="278"/>
    </location>
</feature>
<feature type="domain" description="ENTH" evidence="2">
    <location>
        <begin position="25"/>
        <end position="110"/>
    </location>
</feature>
<protein>
    <recommendedName>
        <fullName evidence="2">ENTH domain-containing protein</fullName>
    </recommendedName>
</protein>